<dbReference type="Gene3D" id="2.20.28.10">
    <property type="match status" value="1"/>
</dbReference>
<evidence type="ECO:0000256" key="1">
    <source>
        <dbReference type="ARBA" id="ARBA00001965"/>
    </source>
</evidence>
<dbReference type="EMBL" id="DF968181">
    <property type="protein sequence ID" value="GAP41042.1"/>
    <property type="molecule type" value="Genomic_DNA"/>
</dbReference>
<dbReference type="SUPFAM" id="SSF57802">
    <property type="entry name" value="Rubredoxin-like"/>
    <property type="match status" value="1"/>
</dbReference>
<comment type="cofactor">
    <cofactor evidence="1">
        <name>Fe(3+)</name>
        <dbReference type="ChEBI" id="CHEBI:29034"/>
    </cofactor>
</comment>
<dbReference type="STRING" id="1678840.ATC1_131024"/>
<keyword evidence="4" id="KW-1185">Reference proteome</keyword>
<reference evidence="3" key="1">
    <citation type="journal article" date="2015" name="Genome Announc.">
        <title>Draft Genome Sequence of Anaerolineae Strain TC1, a Novel Isolate from a Methanogenic Wastewater Treatment System.</title>
        <authorList>
            <person name="Matsuura N."/>
            <person name="Tourlousse D.M."/>
            <person name="Sun L."/>
            <person name="Toyonaga M."/>
            <person name="Kuroda K."/>
            <person name="Ohashi A."/>
            <person name="Cruz R."/>
            <person name="Yamaguchi T."/>
            <person name="Sekiguchi Y."/>
        </authorList>
    </citation>
    <scope>NUCLEOTIDE SEQUENCE [LARGE SCALE GENOMIC DNA]</scope>
    <source>
        <strain evidence="3">TC1</strain>
    </source>
</reference>
<dbReference type="PATRIC" id="fig|1678840.3.peg.2428"/>
<feature type="domain" description="Rubrerythrin rubredoxin-like" evidence="2">
    <location>
        <begin position="119"/>
        <end position="143"/>
    </location>
</feature>
<sequence>MDDMHELSVESLSALCSNLAKACSKQLRTEEASLFDQLASYYKSKSKLPEGKQFTDYSALVLKELNKDYAEISQQAAADGDRGSLRALTWGEKVSKILKSLLDRYEKQKDSLLENTNVFVCEICGFIYIGNLPPEICPICKVPGFKMMKIQKESV</sequence>
<proteinExistence type="predicted"/>
<protein>
    <recommendedName>
        <fullName evidence="2">Rubrerythrin rubredoxin-like domain-containing protein</fullName>
    </recommendedName>
</protein>
<dbReference type="AlphaFoldDB" id="A0A0S7BSY1"/>
<dbReference type="InterPro" id="IPR048574">
    <property type="entry name" value="RUBY_RBDX"/>
</dbReference>
<evidence type="ECO:0000313" key="4">
    <source>
        <dbReference type="Proteomes" id="UP000053370"/>
    </source>
</evidence>
<name>A0A0S7BSY1_9CHLR</name>
<evidence type="ECO:0000313" key="3">
    <source>
        <dbReference type="EMBL" id="GAP41042.1"/>
    </source>
</evidence>
<dbReference type="Pfam" id="PF21349">
    <property type="entry name" value="RUBY_RBDX"/>
    <property type="match status" value="1"/>
</dbReference>
<dbReference type="RefSeq" id="WP_062281450.1">
    <property type="nucleotide sequence ID" value="NZ_DF968181.1"/>
</dbReference>
<dbReference type="OrthoDB" id="9799749at2"/>
<evidence type="ECO:0000259" key="2">
    <source>
        <dbReference type="Pfam" id="PF21349"/>
    </source>
</evidence>
<organism evidence="3">
    <name type="scientific">Flexilinea flocculi</name>
    <dbReference type="NCBI Taxonomy" id="1678840"/>
    <lineage>
        <taxon>Bacteria</taxon>
        <taxon>Bacillati</taxon>
        <taxon>Chloroflexota</taxon>
        <taxon>Anaerolineae</taxon>
        <taxon>Anaerolineales</taxon>
        <taxon>Anaerolineaceae</taxon>
        <taxon>Flexilinea</taxon>
    </lineage>
</organism>
<accession>A0A0S7BSY1</accession>
<dbReference type="Proteomes" id="UP000053370">
    <property type="component" value="Unassembled WGS sequence"/>
</dbReference>
<gene>
    <name evidence="3" type="ORF">ATC1_131024</name>
</gene>